<dbReference type="GO" id="GO:0032259">
    <property type="term" value="P:methylation"/>
    <property type="evidence" value="ECO:0007669"/>
    <property type="project" value="UniProtKB-KW"/>
</dbReference>
<dbReference type="GO" id="GO:0009307">
    <property type="term" value="P:DNA restriction-modification system"/>
    <property type="evidence" value="ECO:0007669"/>
    <property type="project" value="InterPro"/>
</dbReference>
<reference evidence="4 5" key="1">
    <citation type="journal article" date="2017" name="Arch. Microbiol.">
        <title>Mariprofundus micogutta sp. nov., a novel iron-oxidizing zetaproteobacterium isolated from a deep-sea hydrothermal field at the Bayonnaise knoll of the Izu-Ogasawara arc, and a description of Mariprofundales ord. nov. and Zetaproteobacteria classis nov.</title>
        <authorList>
            <person name="Makita H."/>
            <person name="Tanaka E."/>
            <person name="Mitsunobu S."/>
            <person name="Miyazaki M."/>
            <person name="Nunoura T."/>
            <person name="Uematsu K."/>
            <person name="Takaki Y."/>
            <person name="Nishi S."/>
            <person name="Shimamura S."/>
            <person name="Takai K."/>
        </authorList>
    </citation>
    <scope>NUCLEOTIDE SEQUENCE [LARGE SCALE GENOMIC DNA]</scope>
    <source>
        <strain evidence="4 5">ET2</strain>
    </source>
</reference>
<proteinExistence type="predicted"/>
<name>A0A1L8CRD9_9PROT</name>
<dbReference type="Pfam" id="PF02086">
    <property type="entry name" value="MethyltransfD12"/>
    <property type="match status" value="1"/>
</dbReference>
<evidence type="ECO:0000313" key="4">
    <source>
        <dbReference type="EMBL" id="GAV21480.1"/>
    </source>
</evidence>
<dbReference type="REBASE" id="265566">
    <property type="entry name" value="M.MmiET2ORF2475P"/>
</dbReference>
<accession>A0A1L8CRD9</accession>
<organism evidence="4 5">
    <name type="scientific">Mariprofundus micogutta</name>
    <dbReference type="NCBI Taxonomy" id="1921010"/>
    <lineage>
        <taxon>Bacteria</taxon>
        <taxon>Pseudomonadati</taxon>
        <taxon>Pseudomonadota</taxon>
        <taxon>Candidatius Mariprofundia</taxon>
        <taxon>Mariprofundales</taxon>
        <taxon>Mariprofundaceae</taxon>
        <taxon>Mariprofundus</taxon>
    </lineage>
</organism>
<evidence type="ECO:0000256" key="3">
    <source>
        <dbReference type="ARBA" id="ARBA00022691"/>
    </source>
</evidence>
<dbReference type="EMBL" id="BDFD01000048">
    <property type="protein sequence ID" value="GAV21480.1"/>
    <property type="molecule type" value="Genomic_DNA"/>
</dbReference>
<protein>
    <submittedName>
        <fullName evidence="4">Modification methylase FokI</fullName>
    </submittedName>
</protein>
<keyword evidence="2" id="KW-0808">Transferase</keyword>
<dbReference type="SUPFAM" id="SSF53335">
    <property type="entry name" value="S-adenosyl-L-methionine-dependent methyltransferases"/>
    <property type="match status" value="1"/>
</dbReference>
<dbReference type="AlphaFoldDB" id="A0A1L8CRD9"/>
<sequence length="344" mass="39209">MLLGEPIEMTTLATIDYSLGEEFVTPRIYPQLIKYMGSKAKIINFVSGSIQSVYNDGIVCDLFSGAASLSGALGATYPILSNDIQNYSSLIASVYLKPIKLIDIESLIQDATANHKKAKSKITIDIDYEGFSSLEDFNEIEVRNRTLINQSFRHHYHLFVKNYSGTWWSGEQCLWIDAIKQAIDKRVKSGEFKQAEYALTMSILLHAMAYSSQGTGHYAQYRDAKTESSMLDINVYRQKTLQNIFENKLSQIIDWSKENVVDLNHSITTLDYKDCLKKLNGGTVYADPPYAFVHYSRFYHAMETLCLYDYPELQIKGGSIVKGRYREKRHQSPFCVIQRSKLTP</sequence>
<keyword evidence="3" id="KW-0949">S-adenosyl-L-methionine</keyword>
<keyword evidence="1 4" id="KW-0489">Methyltransferase</keyword>
<dbReference type="InterPro" id="IPR012327">
    <property type="entry name" value="MeTrfase_D12"/>
</dbReference>
<gene>
    <name evidence="4" type="ORF">MMIC_P2475</name>
</gene>
<dbReference type="GO" id="GO:0009007">
    <property type="term" value="F:site-specific DNA-methyltransferase (adenine-specific) activity"/>
    <property type="evidence" value="ECO:0007669"/>
    <property type="project" value="UniProtKB-EC"/>
</dbReference>
<evidence type="ECO:0000313" key="5">
    <source>
        <dbReference type="Proteomes" id="UP000231632"/>
    </source>
</evidence>
<evidence type="ECO:0000256" key="2">
    <source>
        <dbReference type="ARBA" id="ARBA00022679"/>
    </source>
</evidence>
<evidence type="ECO:0000256" key="1">
    <source>
        <dbReference type="ARBA" id="ARBA00022603"/>
    </source>
</evidence>
<comment type="caution">
    <text evidence="4">The sequence shown here is derived from an EMBL/GenBank/DDBJ whole genome shotgun (WGS) entry which is preliminary data.</text>
</comment>
<dbReference type="InterPro" id="IPR029063">
    <property type="entry name" value="SAM-dependent_MTases_sf"/>
</dbReference>
<keyword evidence="5" id="KW-1185">Reference proteome</keyword>
<dbReference type="Proteomes" id="UP000231632">
    <property type="component" value="Unassembled WGS sequence"/>
</dbReference>